<name>A0A2A4H032_9STAP</name>
<dbReference type="InterPro" id="IPR005877">
    <property type="entry name" value="YSIRK_signal_dom"/>
</dbReference>
<dbReference type="Gene3D" id="2.70.98.10">
    <property type="match status" value="1"/>
</dbReference>
<keyword evidence="5" id="KW-0572">Peptidoglycan-anchor</keyword>
<dbReference type="Pfam" id="PF21466">
    <property type="entry name" value="GH101_dom-5"/>
    <property type="match status" value="1"/>
</dbReference>
<feature type="compositionally biased region" description="Polar residues" evidence="6">
    <location>
        <begin position="67"/>
        <end position="128"/>
    </location>
</feature>
<gene>
    <name evidence="9" type="ORF">B5C08_01470</name>
</gene>
<feature type="region of interest" description="Disordered" evidence="6">
    <location>
        <begin position="39"/>
        <end position="287"/>
    </location>
</feature>
<feature type="compositionally biased region" description="Low complexity" evidence="6">
    <location>
        <begin position="274"/>
        <end position="284"/>
    </location>
</feature>
<dbReference type="NCBIfam" id="TIGR01168">
    <property type="entry name" value="YSIRK_signal"/>
    <property type="match status" value="1"/>
</dbReference>
<comment type="subcellular location">
    <subcellularLocation>
        <location evidence="1">Secreted</location>
        <location evidence="1">Cell wall</location>
        <topology evidence="1">Peptidoglycan-anchor</topology>
    </subcellularLocation>
</comment>
<keyword evidence="4 7" id="KW-0732">Signal</keyword>
<dbReference type="Gene3D" id="3.20.20.80">
    <property type="entry name" value="Glycosidases"/>
    <property type="match status" value="1"/>
</dbReference>
<feature type="compositionally biased region" description="Low complexity" evidence="6">
    <location>
        <begin position="1376"/>
        <end position="1387"/>
    </location>
</feature>
<dbReference type="InterPro" id="IPR013780">
    <property type="entry name" value="Glyco_hydro_b"/>
</dbReference>
<feature type="compositionally biased region" description="Low complexity" evidence="6">
    <location>
        <begin position="43"/>
        <end position="64"/>
    </location>
</feature>
<dbReference type="GO" id="GO:0030246">
    <property type="term" value="F:carbohydrate binding"/>
    <property type="evidence" value="ECO:0007669"/>
    <property type="project" value="InterPro"/>
</dbReference>
<dbReference type="GO" id="GO:0033926">
    <property type="term" value="F:endo-alpha-N-acetylgalactosaminidase activity"/>
    <property type="evidence" value="ECO:0007669"/>
    <property type="project" value="InterPro"/>
</dbReference>
<dbReference type="Gene3D" id="2.60.120.260">
    <property type="entry name" value="Galactose-binding domain-like"/>
    <property type="match status" value="2"/>
</dbReference>
<comment type="caution">
    <text evidence="9">The sequence shown here is derived from an EMBL/GenBank/DDBJ whole genome shotgun (WGS) entry which is preliminary data.</text>
</comment>
<dbReference type="InterPro" id="IPR025706">
    <property type="entry name" value="Endoa_GalNAc"/>
</dbReference>
<feature type="compositionally biased region" description="Polar residues" evidence="6">
    <location>
        <begin position="183"/>
        <end position="202"/>
    </location>
</feature>
<evidence type="ECO:0000256" key="6">
    <source>
        <dbReference type="SAM" id="MobiDB-lite"/>
    </source>
</evidence>
<feature type="chain" id="PRO_5011997430" evidence="7">
    <location>
        <begin position="38"/>
        <end position="1570"/>
    </location>
</feature>
<dbReference type="Pfam" id="PF04650">
    <property type="entry name" value="YSIRK_signal"/>
    <property type="match status" value="1"/>
</dbReference>
<feature type="compositionally biased region" description="Low complexity" evidence="6">
    <location>
        <begin position="203"/>
        <end position="231"/>
    </location>
</feature>
<evidence type="ECO:0000313" key="10">
    <source>
        <dbReference type="Proteomes" id="UP000218335"/>
    </source>
</evidence>
<dbReference type="RefSeq" id="WP_096591289.1">
    <property type="nucleotide sequence ID" value="NZ_MWUU01000002.1"/>
</dbReference>
<evidence type="ECO:0000313" key="9">
    <source>
        <dbReference type="EMBL" id="PCF56730.1"/>
    </source>
</evidence>
<dbReference type="EMBL" id="MWUU01000002">
    <property type="protein sequence ID" value="PCF56730.1"/>
    <property type="molecule type" value="Genomic_DNA"/>
</dbReference>
<dbReference type="InterPro" id="IPR040502">
    <property type="entry name" value="GH101_dom-6"/>
</dbReference>
<proteinExistence type="predicted"/>
<dbReference type="Proteomes" id="UP000218335">
    <property type="component" value="Unassembled WGS sequence"/>
</dbReference>
<dbReference type="GO" id="GO:0031124">
    <property type="term" value="P:mRNA 3'-end processing"/>
    <property type="evidence" value="ECO:0007669"/>
    <property type="project" value="TreeGrafter"/>
</dbReference>
<dbReference type="Pfam" id="PF18080">
    <property type="entry name" value="Gal_mutarotas_3"/>
    <property type="match status" value="1"/>
</dbReference>
<keyword evidence="3" id="KW-0964">Secreted</keyword>
<evidence type="ECO:0000256" key="4">
    <source>
        <dbReference type="ARBA" id="ARBA00022729"/>
    </source>
</evidence>
<dbReference type="InterPro" id="IPR040633">
    <property type="entry name" value="Gal_mutarotas_3"/>
</dbReference>
<evidence type="ECO:0000256" key="3">
    <source>
        <dbReference type="ARBA" id="ARBA00022525"/>
    </source>
</evidence>
<feature type="compositionally biased region" description="Polar residues" evidence="6">
    <location>
        <begin position="1388"/>
        <end position="1406"/>
    </location>
</feature>
<feature type="compositionally biased region" description="Polar residues" evidence="6">
    <location>
        <begin position="1364"/>
        <end position="1375"/>
    </location>
</feature>
<dbReference type="Pfam" id="PF12905">
    <property type="entry name" value="Glyco_hydro_101"/>
    <property type="match status" value="1"/>
</dbReference>
<protein>
    <submittedName>
        <fullName evidence="9">Glycoside hydrolase</fullName>
    </submittedName>
</protein>
<accession>A0A2A4H032</accession>
<dbReference type="PANTHER" id="PTHR12460">
    <property type="entry name" value="CYCLIN-DEPENDENT KINASE INHIBITOR-RELATED PROTEIN"/>
    <property type="match status" value="1"/>
</dbReference>
<dbReference type="Pfam" id="PF17451">
    <property type="entry name" value="Glyco_hyd_101C"/>
    <property type="match status" value="1"/>
</dbReference>
<sequence>MFNQQKQHYGIRKYAIGTSSVLLGMTLFITHDATASAAENDTSAKTETTQAATTSSHTSPTDAAQPNADTNASTTTKETTPQADSIATPQTDSTASPQAEAQPQADQTTPKDTSDTNKTQTADSTTAPPVTDAPKTNDDTTQPEAATVAKKEATQTPPTADPTPQAQQPPQSEAPQEAQQSSVEETTPQQDASTAAQPKNVDTASTKQQQPTAPTPYAQQAAEATTEVTTTSVDSNAQPSAPAEDQPENTHTADKATVATPPRDNAKPADPNKTMTRAAATQQDDAVDTLKSKEMTATIDKSFPAVKYYTLKNGKKVDAQVTDARQIIVNGEVITPTVKYNKIDDHTAEYDLTAQNDSRSIDANFKFRLSVEGKTVDLQMTDYTNNNTDPQNVIRNFSFVSQSLVSVNNQQKNAKLQTSKLSTNTMKSGDKSYDIDENFKNDFNDFMMYGFVSNDDYSAGLWSNAQIGVGVGEQDFLRVNAQSTQTDNGVAVGLGSMPWFIQKDAEHPDAKDQGLLPHVKVAIAEDENQDGEINWQDGAIAYRDIMNNPYGAEEVPDLVGYRIAMNFGSQAQNPFLKTLDGVKKFYLNTDGLGQSILLKGYNSEGHDSGHLDYANIGQRIGGVKDFKTLLQKGADYGARFGLHVNASETYPESQAFNPDLLRKDANGNYMYGWNWLDQGFDIDADYDLTHGRKERFEALKKIVGDDLDFIYVDVWGNEQSGDNTAWPSHQLAKEINDLGWRVGVEWGHGMEYDSTFQHWAADLTYGSYQNKGINSEVARFLRNHQKDSWVGNYPKYSGAADFPLLGGYDMKDFEGWQGRNDYAAYIKNIFNVDVPTKFLQHYKVMRIVDGDPVKMTANGQTIDWTPEMQVDLQNEAGDKVTVKRKSNDYENDIDNYRSRTIELNGRKVLDGDTYLLPWNWDADGQPLTGDNEKLYHWNKKGGSTTWTLPESWDTDQVVLYELSETGRKSPRTVAVKDHQVTLDNIKADTPYVVYQVAQPDNTDVNWSEDMHVKDAGFNSQQLTPWTIEGNQDKVSIEKSTTSNEMLKIDSPTKTTKLTQQLTGLVPGQRYAVYVGVDNRSDAAAHIAVTHNGETLASNETGQSIAKNYVKADAHSNNAATFKNGGSYFQNMYVYFVALEDGKADLTIQRDPGEGATYFDDIRVLENNANLLQNGSFNQDFENVPQGLFPFVVSEVEGVEDNRVHLSEKHAPYTQRGWNHKRVDDVIDGKWSLKVNGQTGKDKMVIQTIPQNFYFEPGKTYEVSFDYEAGSDDTYAFATGSGDISKNRNFEKTPLKNTVDGGKAKRVTFKVTGDENGQTWIGIYSTKTPNDPRGVKDGNQINFEGTKDFILDNLSIREIDATKPDATQENGDSTPMNGTDSSNGSSNTAPDNNSGTTDVNVSATTDDTAVKGEMTTNGTDAPTVRLPEATMVDEGASNPVTTAPTNTTQAMPNAADEMPQTMNHGPSTGVATDMIQSHAMDSMATTPATMNTMVAPMHQTVAPMQHGMDSAPTQHAPAQVDHVTAQPLPDAHLTELPKTGDTTQNTRGPLMVMMVGAVLTAFGFRRQRKEK</sequence>
<dbReference type="PROSITE" id="PS50847">
    <property type="entry name" value="GRAM_POS_ANCHORING"/>
    <property type="match status" value="1"/>
</dbReference>
<dbReference type="CDD" id="cd14244">
    <property type="entry name" value="GH_101_like"/>
    <property type="match status" value="1"/>
</dbReference>
<evidence type="ECO:0000256" key="7">
    <source>
        <dbReference type="SAM" id="SignalP"/>
    </source>
</evidence>
<keyword evidence="9" id="KW-0378">Hydrolase</keyword>
<evidence type="ECO:0000256" key="1">
    <source>
        <dbReference type="ARBA" id="ARBA00004168"/>
    </source>
</evidence>
<dbReference type="InterPro" id="IPR014718">
    <property type="entry name" value="GH-type_carb-bd"/>
</dbReference>
<evidence type="ECO:0000256" key="5">
    <source>
        <dbReference type="ARBA" id="ARBA00023088"/>
    </source>
</evidence>
<dbReference type="InterPro" id="IPR019931">
    <property type="entry name" value="LPXTG_anchor"/>
</dbReference>
<feature type="region of interest" description="Disordered" evidence="6">
    <location>
        <begin position="1360"/>
        <end position="1421"/>
    </location>
</feature>
<dbReference type="InterPro" id="IPR049314">
    <property type="entry name" value="GH101_dom-5"/>
</dbReference>
<feature type="signal peptide" evidence="7">
    <location>
        <begin position="1"/>
        <end position="37"/>
    </location>
</feature>
<reference evidence="9 10" key="1">
    <citation type="journal article" date="2017" name="PLoS ONE">
        <title>Development of a real-time PCR for detection of Staphylococcus pseudintermedius using a novel automated comparison of whole-genome sequences.</title>
        <authorList>
            <person name="Verstappen K.M."/>
            <person name="Huijbregts L."/>
            <person name="Spaninks M."/>
            <person name="Wagenaar J.A."/>
            <person name="Fluit A.C."/>
            <person name="Duim B."/>
        </authorList>
    </citation>
    <scope>NUCLEOTIDE SEQUENCE [LARGE SCALE GENOMIC DNA]</scope>
    <source>
        <strain evidence="9 10">215070706401-1</strain>
    </source>
</reference>
<dbReference type="GO" id="GO:0000993">
    <property type="term" value="F:RNA polymerase II complex binding"/>
    <property type="evidence" value="ECO:0007669"/>
    <property type="project" value="TreeGrafter"/>
</dbReference>
<dbReference type="SUPFAM" id="SSF49785">
    <property type="entry name" value="Galactose-binding domain-like"/>
    <property type="match status" value="1"/>
</dbReference>
<feature type="compositionally biased region" description="Low complexity" evidence="6">
    <location>
        <begin position="154"/>
        <end position="182"/>
    </location>
</feature>
<dbReference type="InterPro" id="IPR008979">
    <property type="entry name" value="Galactose-bd-like_sf"/>
</dbReference>
<dbReference type="InterPro" id="IPR035364">
    <property type="entry name" value="Beta_sandwich_GH101"/>
</dbReference>
<evidence type="ECO:0000256" key="2">
    <source>
        <dbReference type="ARBA" id="ARBA00022512"/>
    </source>
</evidence>
<dbReference type="PANTHER" id="PTHR12460:SF0">
    <property type="entry name" value="CID DOMAIN-CONTAINING PROTEIN-RELATED"/>
    <property type="match status" value="1"/>
</dbReference>
<evidence type="ECO:0000259" key="8">
    <source>
        <dbReference type="PROSITE" id="PS50847"/>
    </source>
</evidence>
<feature type="domain" description="Gram-positive cocci surface proteins LPxTG" evidence="8">
    <location>
        <begin position="1535"/>
        <end position="1570"/>
    </location>
</feature>
<dbReference type="Pfam" id="PF17974">
    <property type="entry name" value="GalBD_like"/>
    <property type="match status" value="1"/>
</dbReference>
<keyword evidence="2" id="KW-0134">Cell wall</keyword>
<organism evidence="9 10">
    <name type="scientific">Staphylococcus delphini</name>
    <dbReference type="NCBI Taxonomy" id="53344"/>
    <lineage>
        <taxon>Bacteria</taxon>
        <taxon>Bacillati</taxon>
        <taxon>Bacillota</taxon>
        <taxon>Bacilli</taxon>
        <taxon>Bacillales</taxon>
        <taxon>Staphylococcaceae</taxon>
        <taxon>Staphylococcus</taxon>
        <taxon>Staphylococcus intermedius group</taxon>
    </lineage>
</organism>
<dbReference type="Gene3D" id="2.60.40.1180">
    <property type="entry name" value="Golgi alpha-mannosidase II"/>
    <property type="match status" value="1"/>
</dbReference>